<accession>A0A644ZPS6</accession>
<reference evidence="1" key="1">
    <citation type="submission" date="2019-08" db="EMBL/GenBank/DDBJ databases">
        <authorList>
            <person name="Kucharzyk K."/>
            <person name="Murdoch R.W."/>
            <person name="Higgins S."/>
            <person name="Loffler F."/>
        </authorList>
    </citation>
    <scope>NUCLEOTIDE SEQUENCE</scope>
</reference>
<proteinExistence type="predicted"/>
<dbReference type="EMBL" id="VSSQ01009521">
    <property type="protein sequence ID" value="MPM41871.1"/>
    <property type="molecule type" value="Genomic_DNA"/>
</dbReference>
<name>A0A644ZPS6_9ZZZZ</name>
<evidence type="ECO:0000313" key="1">
    <source>
        <dbReference type="EMBL" id="MPM41871.1"/>
    </source>
</evidence>
<protein>
    <recommendedName>
        <fullName evidence="2">PLD phosphodiesterase domain-containing protein</fullName>
    </recommendedName>
</protein>
<gene>
    <name evidence="1" type="ORF">SDC9_88531</name>
</gene>
<sequence>MRGYVVNQRIDRIEGKVLEHDQKFDLLLKTSLPHCEGIFYDGQIFDAYKFVVNLVKSTQESIILIDNYMDESVLLLLSKRLGGVKTVLYTSRISKEFQLDINKFNAQYEPVEVKVFSKSHDRFLIIDNSSVYHIGASLKDLGKKWFAFSKINLDAIEMIRKLN</sequence>
<organism evidence="1">
    <name type="scientific">bioreactor metagenome</name>
    <dbReference type="NCBI Taxonomy" id="1076179"/>
    <lineage>
        <taxon>unclassified sequences</taxon>
        <taxon>metagenomes</taxon>
        <taxon>ecological metagenomes</taxon>
    </lineage>
</organism>
<evidence type="ECO:0008006" key="2">
    <source>
        <dbReference type="Google" id="ProtNLM"/>
    </source>
</evidence>
<comment type="caution">
    <text evidence="1">The sequence shown here is derived from an EMBL/GenBank/DDBJ whole genome shotgun (WGS) entry which is preliminary data.</text>
</comment>
<dbReference type="AlphaFoldDB" id="A0A644ZPS6"/>